<name>A0A1I7ZKD3_9BILA</name>
<sequence>MMSINKFYRSLRNCEALRRGVVFLEVLQPTPICPSPPLYFSGSVTEGPRTTRVPEAPLCIGLMSELLPSIDKGATPSSTFFEHLLGDLLGLLTQNGRSDSEA</sequence>
<dbReference type="Proteomes" id="UP000095287">
    <property type="component" value="Unplaced"/>
</dbReference>
<proteinExistence type="predicted"/>
<dbReference type="AlphaFoldDB" id="A0A1I7ZKD3"/>
<accession>A0A1I7ZKD3</accession>
<evidence type="ECO:0000313" key="1">
    <source>
        <dbReference type="Proteomes" id="UP000095287"/>
    </source>
</evidence>
<keyword evidence="1" id="KW-1185">Reference proteome</keyword>
<reference evidence="2" key="1">
    <citation type="submission" date="2016-11" db="UniProtKB">
        <authorList>
            <consortium name="WormBaseParasite"/>
        </authorList>
    </citation>
    <scope>IDENTIFICATION</scope>
</reference>
<protein>
    <submittedName>
        <fullName evidence="2">Uncharacterized protein</fullName>
    </submittedName>
</protein>
<evidence type="ECO:0000313" key="2">
    <source>
        <dbReference type="WBParaSite" id="L893_g27174.t1"/>
    </source>
</evidence>
<organism evidence="1 2">
    <name type="scientific">Steinernema glaseri</name>
    <dbReference type="NCBI Taxonomy" id="37863"/>
    <lineage>
        <taxon>Eukaryota</taxon>
        <taxon>Metazoa</taxon>
        <taxon>Ecdysozoa</taxon>
        <taxon>Nematoda</taxon>
        <taxon>Chromadorea</taxon>
        <taxon>Rhabditida</taxon>
        <taxon>Tylenchina</taxon>
        <taxon>Panagrolaimomorpha</taxon>
        <taxon>Strongyloidoidea</taxon>
        <taxon>Steinernematidae</taxon>
        <taxon>Steinernema</taxon>
    </lineage>
</organism>
<dbReference type="WBParaSite" id="L893_g27174.t1">
    <property type="protein sequence ID" value="L893_g27174.t1"/>
    <property type="gene ID" value="L893_g27174"/>
</dbReference>